<comment type="caution">
    <text evidence="2">The sequence shown here is derived from an EMBL/GenBank/DDBJ whole genome shotgun (WGS) entry which is preliminary data.</text>
</comment>
<evidence type="ECO:0000256" key="1">
    <source>
        <dbReference type="SAM" id="MobiDB-lite"/>
    </source>
</evidence>
<accession>A0A412L3C6</accession>
<dbReference type="Proteomes" id="UP000284242">
    <property type="component" value="Unassembled WGS sequence"/>
</dbReference>
<dbReference type="EMBL" id="QRVV01000012">
    <property type="protein sequence ID" value="RGS74985.1"/>
    <property type="molecule type" value="Genomic_DNA"/>
</dbReference>
<gene>
    <name evidence="2" type="ORF">DWX77_06150</name>
</gene>
<sequence length="64" mass="7146">MSENKGLNDMDLLKACQKGGPITDQDIGGRNVSADQKSSDVTYLNEGTNLYQFSYDDRKNNDKK</sequence>
<reference evidence="2 3" key="1">
    <citation type="submission" date="2018-08" db="EMBL/GenBank/DDBJ databases">
        <title>A genome reference for cultivated species of the human gut microbiota.</title>
        <authorList>
            <person name="Zou Y."/>
            <person name="Xue W."/>
            <person name="Luo G."/>
        </authorList>
    </citation>
    <scope>NUCLEOTIDE SEQUENCE [LARGE SCALE GENOMIC DNA]</scope>
    <source>
        <strain evidence="2 3">AF21-24</strain>
    </source>
</reference>
<evidence type="ECO:0000313" key="3">
    <source>
        <dbReference type="Proteomes" id="UP000284242"/>
    </source>
</evidence>
<protein>
    <submittedName>
        <fullName evidence="2">Uncharacterized protein</fullName>
    </submittedName>
</protein>
<dbReference type="RefSeq" id="WP_119199520.1">
    <property type="nucleotide sequence ID" value="NZ_JBBNFJ010000005.1"/>
</dbReference>
<proteinExistence type="predicted"/>
<feature type="region of interest" description="Disordered" evidence="1">
    <location>
        <begin position="20"/>
        <end position="39"/>
    </location>
</feature>
<organism evidence="2 3">
    <name type="scientific">Blautia obeum</name>
    <dbReference type="NCBI Taxonomy" id="40520"/>
    <lineage>
        <taxon>Bacteria</taxon>
        <taxon>Bacillati</taxon>
        <taxon>Bacillota</taxon>
        <taxon>Clostridia</taxon>
        <taxon>Lachnospirales</taxon>
        <taxon>Lachnospiraceae</taxon>
        <taxon>Blautia</taxon>
    </lineage>
</organism>
<name>A0A412L3C6_9FIRM</name>
<evidence type="ECO:0000313" key="2">
    <source>
        <dbReference type="EMBL" id="RGS74985.1"/>
    </source>
</evidence>
<dbReference type="AlphaFoldDB" id="A0A412L3C6"/>